<organism evidence="2 3">
    <name type="scientific">Streptomyces qinglanensis</name>
    <dbReference type="NCBI Taxonomy" id="943816"/>
    <lineage>
        <taxon>Bacteria</taxon>
        <taxon>Bacillati</taxon>
        <taxon>Actinomycetota</taxon>
        <taxon>Actinomycetes</taxon>
        <taxon>Kitasatosporales</taxon>
        <taxon>Streptomycetaceae</taxon>
        <taxon>Streptomyces</taxon>
    </lineage>
</organism>
<name>A0A1H9PL87_9ACTN</name>
<dbReference type="EMBL" id="FOGO01000002">
    <property type="protein sequence ID" value="SER48897.1"/>
    <property type="molecule type" value="Genomic_DNA"/>
</dbReference>
<gene>
    <name evidence="2" type="ORF">SAMN05421870_10297</name>
</gene>
<feature type="region of interest" description="Disordered" evidence="1">
    <location>
        <begin position="43"/>
        <end position="79"/>
    </location>
</feature>
<dbReference type="AlphaFoldDB" id="A0A1H9PL87"/>
<dbReference type="Proteomes" id="UP000182841">
    <property type="component" value="Unassembled WGS sequence"/>
</dbReference>
<evidence type="ECO:0008006" key="4">
    <source>
        <dbReference type="Google" id="ProtNLM"/>
    </source>
</evidence>
<evidence type="ECO:0000313" key="3">
    <source>
        <dbReference type="Proteomes" id="UP000182841"/>
    </source>
</evidence>
<dbReference type="PROSITE" id="PS51257">
    <property type="entry name" value="PROKAR_LIPOPROTEIN"/>
    <property type="match status" value="1"/>
</dbReference>
<proteinExistence type="predicted"/>
<evidence type="ECO:0000313" key="2">
    <source>
        <dbReference type="EMBL" id="SER48897.1"/>
    </source>
</evidence>
<accession>A0A1H9PL87</accession>
<protein>
    <recommendedName>
        <fullName evidence="4">Lipoprotein</fullName>
    </recommendedName>
</protein>
<dbReference type="RefSeq" id="WP_074998891.1">
    <property type="nucleotide sequence ID" value="NZ_FOGO01000002.1"/>
</dbReference>
<keyword evidence="3" id="KW-1185">Reference proteome</keyword>
<evidence type="ECO:0000256" key="1">
    <source>
        <dbReference type="SAM" id="MobiDB-lite"/>
    </source>
</evidence>
<reference evidence="3" key="1">
    <citation type="submission" date="2016-10" db="EMBL/GenBank/DDBJ databases">
        <authorList>
            <person name="Varghese N."/>
            <person name="Submissions S."/>
        </authorList>
    </citation>
    <scope>NUCLEOTIDE SEQUENCE [LARGE SCALE GENOMIC DNA]</scope>
    <source>
        <strain evidence="3">CGMCC 4.6825</strain>
    </source>
</reference>
<sequence>MRRCARAVPHALVVAVLGTGLVACGDGESYAVPEKLCGTPVKSRPLERLLPGGEKLTEKTSRGTNGTSDLPGPGSFADP</sequence>